<comment type="caution">
    <text evidence="1">The sequence shown here is derived from an EMBL/GenBank/DDBJ whole genome shotgun (WGS) entry which is preliminary data.</text>
</comment>
<reference evidence="1 2" key="1">
    <citation type="journal article" date="2019" name="Commun. Biol.">
        <title>The bagworm genome reveals a unique fibroin gene that provides high tensile strength.</title>
        <authorList>
            <person name="Kono N."/>
            <person name="Nakamura H."/>
            <person name="Ohtoshi R."/>
            <person name="Tomita M."/>
            <person name="Numata K."/>
            <person name="Arakawa K."/>
        </authorList>
    </citation>
    <scope>NUCLEOTIDE SEQUENCE [LARGE SCALE GENOMIC DNA]</scope>
</reference>
<dbReference type="AlphaFoldDB" id="A0A4C1W6U1"/>
<keyword evidence="2" id="KW-1185">Reference proteome</keyword>
<protein>
    <submittedName>
        <fullName evidence="1">Uncharacterized protein</fullName>
    </submittedName>
</protein>
<gene>
    <name evidence="1" type="ORF">EVAR_27514_1</name>
</gene>
<evidence type="ECO:0000313" key="2">
    <source>
        <dbReference type="Proteomes" id="UP000299102"/>
    </source>
</evidence>
<proteinExistence type="predicted"/>
<name>A0A4C1W6U1_EUMVA</name>
<evidence type="ECO:0000313" key="1">
    <source>
        <dbReference type="EMBL" id="GBP45807.1"/>
    </source>
</evidence>
<sequence>MSDRSGVLLYKARRSTFSWSASTPPTFLFIRSPIPTQEVGKALVTQMGLRMLMGGGDHPFFFAVRMLVWP</sequence>
<accession>A0A4C1W6U1</accession>
<organism evidence="1 2">
    <name type="scientific">Eumeta variegata</name>
    <name type="common">Bagworm moth</name>
    <name type="synonym">Eumeta japonica</name>
    <dbReference type="NCBI Taxonomy" id="151549"/>
    <lineage>
        <taxon>Eukaryota</taxon>
        <taxon>Metazoa</taxon>
        <taxon>Ecdysozoa</taxon>
        <taxon>Arthropoda</taxon>
        <taxon>Hexapoda</taxon>
        <taxon>Insecta</taxon>
        <taxon>Pterygota</taxon>
        <taxon>Neoptera</taxon>
        <taxon>Endopterygota</taxon>
        <taxon>Lepidoptera</taxon>
        <taxon>Glossata</taxon>
        <taxon>Ditrysia</taxon>
        <taxon>Tineoidea</taxon>
        <taxon>Psychidae</taxon>
        <taxon>Oiketicinae</taxon>
        <taxon>Eumeta</taxon>
    </lineage>
</organism>
<dbReference type="EMBL" id="BGZK01000472">
    <property type="protein sequence ID" value="GBP45807.1"/>
    <property type="molecule type" value="Genomic_DNA"/>
</dbReference>
<dbReference type="Proteomes" id="UP000299102">
    <property type="component" value="Unassembled WGS sequence"/>
</dbReference>